<reference evidence="1 2" key="1">
    <citation type="submission" date="2019-03" db="EMBL/GenBank/DDBJ databases">
        <title>Single cell metagenomics reveals metabolic interactions within the superorganism composed of flagellate Streblomastix strix and complex community of Bacteroidetes bacteria on its surface.</title>
        <authorList>
            <person name="Treitli S.C."/>
            <person name="Kolisko M."/>
            <person name="Husnik F."/>
            <person name="Keeling P."/>
            <person name="Hampl V."/>
        </authorList>
    </citation>
    <scope>NUCLEOTIDE SEQUENCE [LARGE SCALE GENOMIC DNA]</scope>
    <source>
        <strain evidence="1">ST1C</strain>
    </source>
</reference>
<evidence type="ECO:0000313" key="1">
    <source>
        <dbReference type="EMBL" id="KAA6366057.1"/>
    </source>
</evidence>
<comment type="caution">
    <text evidence="1">The sequence shown here is derived from an EMBL/GenBank/DDBJ whole genome shotgun (WGS) entry which is preliminary data.</text>
</comment>
<proteinExistence type="predicted"/>
<organism evidence="1 2">
    <name type="scientific">Streblomastix strix</name>
    <dbReference type="NCBI Taxonomy" id="222440"/>
    <lineage>
        <taxon>Eukaryota</taxon>
        <taxon>Metamonada</taxon>
        <taxon>Preaxostyla</taxon>
        <taxon>Oxymonadida</taxon>
        <taxon>Streblomastigidae</taxon>
        <taxon>Streblomastix</taxon>
    </lineage>
</organism>
<feature type="non-terminal residue" evidence="1">
    <location>
        <position position="251"/>
    </location>
</feature>
<name>A0A5J4U646_9EUKA</name>
<dbReference type="EMBL" id="SNRW01019783">
    <property type="protein sequence ID" value="KAA6366057.1"/>
    <property type="molecule type" value="Genomic_DNA"/>
</dbReference>
<protein>
    <submittedName>
        <fullName evidence="1">Uncharacterized protein</fullName>
    </submittedName>
</protein>
<evidence type="ECO:0000313" key="2">
    <source>
        <dbReference type="Proteomes" id="UP000324800"/>
    </source>
</evidence>
<sequence length="251" mass="28157">MPVEIALYGVDGTIVKLFNDTQPLENIQINAHDLTLDITDVKLENFLRGSYNELTNVKIVRDEGQTAINQISIISAIDFKTLLDYVTIDGELKDGLEPLFQIGKTTQFTLNNSLIKNIRIIGQEYDQTIMRIDNLNSDSLVTIENTVISDIYSDSPNSQLILVEFSNPIVITPTTKPILIIKGSTFQNSNNLSSLGNLSADVKLVDVNPELFKFINNTFNNVKSIEENEKDYEIMIYLTQGYTAGDVIPRF</sequence>
<gene>
    <name evidence="1" type="ORF">EZS28_038416</name>
</gene>
<accession>A0A5J4U646</accession>
<dbReference type="AlphaFoldDB" id="A0A5J4U646"/>
<dbReference type="Proteomes" id="UP000324800">
    <property type="component" value="Unassembled WGS sequence"/>
</dbReference>